<accession>A0ABR8CJI2</accession>
<proteinExistence type="predicted"/>
<evidence type="ECO:0000313" key="2">
    <source>
        <dbReference type="EMBL" id="MBD2343341.1"/>
    </source>
</evidence>
<comment type="caution">
    <text evidence="2">The sequence shown here is derived from an EMBL/GenBank/DDBJ whole genome shotgun (WGS) entry which is preliminary data.</text>
</comment>
<keyword evidence="3" id="KW-1185">Reference proteome</keyword>
<dbReference type="EMBL" id="JACJRF010000004">
    <property type="protein sequence ID" value="MBD2343341.1"/>
    <property type="molecule type" value="Genomic_DNA"/>
</dbReference>
<feature type="region of interest" description="Disordered" evidence="1">
    <location>
        <begin position="73"/>
        <end position="98"/>
    </location>
</feature>
<gene>
    <name evidence="2" type="ORF">H6G18_04170</name>
</gene>
<feature type="compositionally biased region" description="Polar residues" evidence="1">
    <location>
        <begin position="76"/>
        <end position="89"/>
    </location>
</feature>
<protein>
    <submittedName>
        <fullName evidence="2">Uncharacterized protein</fullName>
    </submittedName>
</protein>
<dbReference type="RefSeq" id="WP_190405811.1">
    <property type="nucleotide sequence ID" value="NZ_JACJRF010000004.1"/>
</dbReference>
<sequence length="221" mass="24165">MLNNISKFLPLRQLRIPAIGLLFTLGMVGEQIKPVLSREVVVMSTSTTLSTNGVQDSSQTPLLVSLSEVREDRETSSAQNVKTTALRSNQKAEKKPAIAPKFSLPKKDGIYLYGQSPQPDQIGQGYILFQKRQGRLLGALYMPNSEFSCFQGAINQSGNLAMTVTGTPDASASLEVSAASTLPRFSDDQPTSYAYSLALQDYHQINTISANDRRILQMCSQ</sequence>
<evidence type="ECO:0000313" key="3">
    <source>
        <dbReference type="Proteomes" id="UP000607281"/>
    </source>
</evidence>
<reference evidence="2 3" key="1">
    <citation type="journal article" date="2020" name="ISME J.">
        <title>Comparative genomics reveals insights into cyanobacterial evolution and habitat adaptation.</title>
        <authorList>
            <person name="Chen M.Y."/>
            <person name="Teng W.K."/>
            <person name="Zhao L."/>
            <person name="Hu C.X."/>
            <person name="Zhou Y.K."/>
            <person name="Han B.P."/>
            <person name="Song L.R."/>
            <person name="Shu W.S."/>
        </authorList>
    </citation>
    <scope>NUCLEOTIDE SEQUENCE [LARGE SCALE GENOMIC DNA]</scope>
    <source>
        <strain evidence="2 3">FACHB-260</strain>
    </source>
</reference>
<evidence type="ECO:0000256" key="1">
    <source>
        <dbReference type="SAM" id="MobiDB-lite"/>
    </source>
</evidence>
<name>A0ABR8CJI2_9NOST</name>
<dbReference type="Proteomes" id="UP000607281">
    <property type="component" value="Unassembled WGS sequence"/>
</dbReference>
<organism evidence="2 3">
    <name type="scientific">Anabaena subtropica FACHB-260</name>
    <dbReference type="NCBI Taxonomy" id="2692884"/>
    <lineage>
        <taxon>Bacteria</taxon>
        <taxon>Bacillati</taxon>
        <taxon>Cyanobacteriota</taxon>
        <taxon>Cyanophyceae</taxon>
        <taxon>Nostocales</taxon>
        <taxon>Nostocaceae</taxon>
        <taxon>Anabaena</taxon>
    </lineage>
</organism>